<keyword evidence="1" id="KW-0812">Transmembrane</keyword>
<organism evidence="2 3">
    <name type="scientific">Candidatus Magasanikbacteria bacterium CG11_big_fil_rev_8_21_14_0_20_39_34</name>
    <dbReference type="NCBI Taxonomy" id="1974653"/>
    <lineage>
        <taxon>Bacteria</taxon>
        <taxon>Candidatus Magasanikiibacteriota</taxon>
    </lineage>
</organism>
<gene>
    <name evidence="2" type="ORF">COV59_05305</name>
</gene>
<dbReference type="Proteomes" id="UP000229600">
    <property type="component" value="Unassembled WGS sequence"/>
</dbReference>
<sequence length="107" mass="12406">MCVFFGWGSIVLIIVLVMLGISILRFFGAKRAQVEYHAHQLGDALEEEAEERDHWTPPSRRKRVAHLRRWTRMLWHGGNLIWSLFWLIVGLLILLFIFFPSSCGGIA</sequence>
<dbReference type="AlphaFoldDB" id="A0A2H0N3X4"/>
<reference evidence="2 3" key="1">
    <citation type="submission" date="2017-09" db="EMBL/GenBank/DDBJ databases">
        <title>Depth-based differentiation of microbial function through sediment-hosted aquifers and enrichment of novel symbionts in the deep terrestrial subsurface.</title>
        <authorList>
            <person name="Probst A.J."/>
            <person name="Ladd B."/>
            <person name="Jarett J.K."/>
            <person name="Geller-Mcgrath D.E."/>
            <person name="Sieber C.M."/>
            <person name="Emerson J.B."/>
            <person name="Anantharaman K."/>
            <person name="Thomas B.C."/>
            <person name="Malmstrom R."/>
            <person name="Stieglmeier M."/>
            <person name="Klingl A."/>
            <person name="Woyke T."/>
            <person name="Ryan C.M."/>
            <person name="Banfield J.F."/>
        </authorList>
    </citation>
    <scope>NUCLEOTIDE SEQUENCE [LARGE SCALE GENOMIC DNA]</scope>
    <source>
        <strain evidence="2">CG11_big_fil_rev_8_21_14_0_20_39_34</strain>
    </source>
</reference>
<evidence type="ECO:0000256" key="1">
    <source>
        <dbReference type="SAM" id="Phobius"/>
    </source>
</evidence>
<evidence type="ECO:0000313" key="2">
    <source>
        <dbReference type="EMBL" id="PIR03578.1"/>
    </source>
</evidence>
<protein>
    <submittedName>
        <fullName evidence="2">Uncharacterized protein</fullName>
    </submittedName>
</protein>
<proteinExistence type="predicted"/>
<name>A0A2H0N3X4_9BACT</name>
<evidence type="ECO:0000313" key="3">
    <source>
        <dbReference type="Proteomes" id="UP000229600"/>
    </source>
</evidence>
<feature type="transmembrane region" description="Helical" evidence="1">
    <location>
        <begin position="6"/>
        <end position="27"/>
    </location>
</feature>
<feature type="transmembrane region" description="Helical" evidence="1">
    <location>
        <begin position="79"/>
        <end position="99"/>
    </location>
</feature>
<accession>A0A2H0N3X4</accession>
<comment type="caution">
    <text evidence="2">The sequence shown here is derived from an EMBL/GenBank/DDBJ whole genome shotgun (WGS) entry which is preliminary data.</text>
</comment>
<keyword evidence="1" id="KW-1133">Transmembrane helix</keyword>
<keyword evidence="1" id="KW-0472">Membrane</keyword>
<dbReference type="EMBL" id="PCWN01000011">
    <property type="protein sequence ID" value="PIR03578.1"/>
    <property type="molecule type" value="Genomic_DNA"/>
</dbReference>